<dbReference type="Gene3D" id="1.20.5.170">
    <property type="match status" value="1"/>
</dbReference>
<dbReference type="OrthoDB" id="3576986at2"/>
<gene>
    <name evidence="2" type="ORF">FK268_18075</name>
</gene>
<evidence type="ECO:0000313" key="3">
    <source>
        <dbReference type="Proteomes" id="UP000319792"/>
    </source>
</evidence>
<feature type="compositionally biased region" description="Low complexity" evidence="1">
    <location>
        <begin position="346"/>
        <end position="364"/>
    </location>
</feature>
<dbReference type="AlphaFoldDB" id="A0A5C5RJ51"/>
<feature type="region of interest" description="Disordered" evidence="1">
    <location>
        <begin position="110"/>
        <end position="131"/>
    </location>
</feature>
<comment type="caution">
    <text evidence="2">The sequence shown here is derived from an EMBL/GenBank/DDBJ whole genome shotgun (WGS) entry which is preliminary data.</text>
</comment>
<sequence>MANSDNASGGPAPAPFAVVLRGYDRDQVSEQFHRYQAELRVLAADRDAASAHARELTDLLDEAQDEIDNLRREVDRLSVPPTSAEGMSDRIARMMRLASDEASEIRAAAENESAEMRSLARQEAEATRREADRLRADMTARREAMEREHEKTMEQARAEAERITAEAKAEAEKLAQSAADNRERVQNDFDMAMSMRRDKAIRTITELEEASKEEARERIDSANERAEQTLNTANATAEQKLEDTNARIATQVANARRITEDMQSLRASILDQLETVRRQLSLVPEALATGDGESQVVDKRIEAAPFSAAPAPKAEHVDDDGPTAAQRAQQVLGTDEFASADTVAITTASPDASPSTSGSPTVSTQDTVAINTVKR</sequence>
<feature type="region of interest" description="Disordered" evidence="1">
    <location>
        <begin position="346"/>
        <end position="375"/>
    </location>
</feature>
<dbReference type="EMBL" id="VIGV01000007">
    <property type="protein sequence ID" value="TWS22644.1"/>
    <property type="molecule type" value="Genomic_DNA"/>
</dbReference>
<protein>
    <recommendedName>
        <fullName evidence="4">Cellulose-binding protein</fullName>
    </recommendedName>
</protein>
<proteinExistence type="predicted"/>
<keyword evidence="3" id="KW-1185">Reference proteome</keyword>
<evidence type="ECO:0000256" key="1">
    <source>
        <dbReference type="SAM" id="MobiDB-lite"/>
    </source>
</evidence>
<reference evidence="2 3" key="1">
    <citation type="submission" date="2019-08" db="EMBL/GenBank/DDBJ databases">
        <title>Tsukamurella conjunctivitidis sp. nov., Tsukamurella assacharolytica sp. nov. and Tsukamurella sputae sp. nov. isolated from patients with conjunctivitis, bacteraemia (lymphoma) and respiratory infection (sputum) in Hong Kong.</title>
        <authorList>
            <person name="Fok K.M.N."/>
            <person name="Fong J.Y.H."/>
        </authorList>
    </citation>
    <scope>NUCLEOTIDE SEQUENCE [LARGE SCALE GENOMIC DNA]</scope>
    <source>
        <strain evidence="2 3">HKU70</strain>
    </source>
</reference>
<name>A0A5C5RJ51_9ACTN</name>
<dbReference type="RefSeq" id="WP_146436600.1">
    <property type="nucleotide sequence ID" value="NZ_VIGV01000007.1"/>
</dbReference>
<dbReference type="Proteomes" id="UP000319792">
    <property type="component" value="Unassembled WGS sequence"/>
</dbReference>
<accession>A0A5C5RJ51</accession>
<organism evidence="2 3">
    <name type="scientific">Tsukamurella sputi</name>
    <dbReference type="NCBI Taxonomy" id="2591848"/>
    <lineage>
        <taxon>Bacteria</taxon>
        <taxon>Bacillati</taxon>
        <taxon>Actinomycetota</taxon>
        <taxon>Actinomycetes</taxon>
        <taxon>Mycobacteriales</taxon>
        <taxon>Tsukamurellaceae</taxon>
        <taxon>Tsukamurella</taxon>
    </lineage>
</organism>
<evidence type="ECO:0008006" key="4">
    <source>
        <dbReference type="Google" id="ProtNLM"/>
    </source>
</evidence>
<evidence type="ECO:0000313" key="2">
    <source>
        <dbReference type="EMBL" id="TWS22644.1"/>
    </source>
</evidence>
<feature type="compositionally biased region" description="Polar residues" evidence="1">
    <location>
        <begin position="365"/>
        <end position="375"/>
    </location>
</feature>